<proteinExistence type="predicted"/>
<dbReference type="GO" id="GO:0016887">
    <property type="term" value="F:ATP hydrolysis activity"/>
    <property type="evidence" value="ECO:0007669"/>
    <property type="project" value="InterPro"/>
</dbReference>
<accession>T0ZLK6</accession>
<sequence>PREVRRADVDRAIEEVRAGAGPVEDRNPEAQYEALQKYGRDLTQLARDRKLDPVIGRDEEIRRVIQILGRRTKNNPVLIGDPGVGKTAVVEGLAVRVAADDVPELGRKWRIVALDLGALLAGAKFRGEFEERLKAVLKEVERSEGEVILFIDELHTLVHAGATEGGALDASNLLKPALARGTLHCIGATTTAEYRKYIEKDAALERRFQPVPVAEPTVEDTISILRGIRERYELHHGVKIRDAALVAAATLTARYLPERHLPDKAIDAIDEAASMV</sequence>
<dbReference type="InterPro" id="IPR018368">
    <property type="entry name" value="ClpA/B_CS1"/>
</dbReference>
<protein>
    <submittedName>
        <fullName evidence="6">ATP-dependent chaperone protein ClpB</fullName>
    </submittedName>
</protein>
<keyword evidence="1" id="KW-0677">Repeat</keyword>
<evidence type="ECO:0000256" key="2">
    <source>
        <dbReference type="ARBA" id="ARBA00022741"/>
    </source>
</evidence>
<dbReference type="Gene3D" id="3.40.50.300">
    <property type="entry name" value="P-loop containing nucleotide triphosphate hydrolases"/>
    <property type="match status" value="2"/>
</dbReference>
<keyword evidence="4" id="KW-0143">Chaperone</keyword>
<feature type="non-terminal residue" evidence="6">
    <location>
        <position position="1"/>
    </location>
</feature>
<feature type="non-terminal residue" evidence="6">
    <location>
        <position position="276"/>
    </location>
</feature>
<dbReference type="SMART" id="SM00382">
    <property type="entry name" value="AAA"/>
    <property type="match status" value="1"/>
</dbReference>
<keyword evidence="3" id="KW-0067">ATP-binding</keyword>
<dbReference type="InterPro" id="IPR041546">
    <property type="entry name" value="ClpA/ClpB_AAA_lid"/>
</dbReference>
<dbReference type="InterPro" id="IPR003593">
    <property type="entry name" value="AAA+_ATPase"/>
</dbReference>
<dbReference type="EMBL" id="AUZY01012527">
    <property type="protein sequence ID" value="EQD29589.1"/>
    <property type="molecule type" value="Genomic_DNA"/>
</dbReference>
<dbReference type="SUPFAM" id="SSF52540">
    <property type="entry name" value="P-loop containing nucleoside triphosphate hydrolases"/>
    <property type="match status" value="1"/>
</dbReference>
<evidence type="ECO:0000259" key="5">
    <source>
        <dbReference type="SMART" id="SM00382"/>
    </source>
</evidence>
<dbReference type="FunFam" id="3.40.50.300:FF:000010">
    <property type="entry name" value="Chaperone clpB 1, putative"/>
    <property type="match status" value="1"/>
</dbReference>
<dbReference type="PANTHER" id="PTHR11638">
    <property type="entry name" value="ATP-DEPENDENT CLP PROTEASE"/>
    <property type="match status" value="1"/>
</dbReference>
<dbReference type="GO" id="GO:0034605">
    <property type="term" value="P:cellular response to heat"/>
    <property type="evidence" value="ECO:0007669"/>
    <property type="project" value="TreeGrafter"/>
</dbReference>
<keyword evidence="2" id="KW-0547">Nucleotide-binding</keyword>
<feature type="domain" description="AAA+ ATPase" evidence="5">
    <location>
        <begin position="72"/>
        <end position="215"/>
    </location>
</feature>
<dbReference type="GO" id="GO:0005524">
    <property type="term" value="F:ATP binding"/>
    <property type="evidence" value="ECO:0007669"/>
    <property type="project" value="UniProtKB-KW"/>
</dbReference>
<reference evidence="6" key="1">
    <citation type="submission" date="2013-08" db="EMBL/GenBank/DDBJ databases">
        <authorList>
            <person name="Mendez C."/>
            <person name="Richter M."/>
            <person name="Ferrer M."/>
            <person name="Sanchez J."/>
        </authorList>
    </citation>
    <scope>NUCLEOTIDE SEQUENCE</scope>
</reference>
<dbReference type="Pfam" id="PF17871">
    <property type="entry name" value="AAA_lid_9"/>
    <property type="match status" value="1"/>
</dbReference>
<dbReference type="GO" id="GO:0005737">
    <property type="term" value="C:cytoplasm"/>
    <property type="evidence" value="ECO:0007669"/>
    <property type="project" value="TreeGrafter"/>
</dbReference>
<dbReference type="InterPro" id="IPR003959">
    <property type="entry name" value="ATPase_AAA_core"/>
</dbReference>
<dbReference type="Pfam" id="PF00004">
    <property type="entry name" value="AAA"/>
    <property type="match status" value="1"/>
</dbReference>
<organism evidence="6">
    <name type="scientific">mine drainage metagenome</name>
    <dbReference type="NCBI Taxonomy" id="410659"/>
    <lineage>
        <taxon>unclassified sequences</taxon>
        <taxon>metagenomes</taxon>
        <taxon>ecological metagenomes</taxon>
    </lineage>
</organism>
<dbReference type="AlphaFoldDB" id="T0ZLK6"/>
<dbReference type="PANTHER" id="PTHR11638:SF18">
    <property type="entry name" value="HEAT SHOCK PROTEIN 104"/>
    <property type="match status" value="1"/>
</dbReference>
<dbReference type="PROSITE" id="PS00870">
    <property type="entry name" value="CLPAB_1"/>
    <property type="match status" value="1"/>
</dbReference>
<reference evidence="6" key="2">
    <citation type="journal article" date="2014" name="ISME J.">
        <title>Microbial stratification in low pH oxic and suboxic macroscopic growths along an acid mine drainage.</title>
        <authorList>
            <person name="Mendez-Garcia C."/>
            <person name="Mesa V."/>
            <person name="Sprenger R.R."/>
            <person name="Richter M."/>
            <person name="Diez M.S."/>
            <person name="Solano J."/>
            <person name="Bargiela R."/>
            <person name="Golyshina O.V."/>
            <person name="Manteca A."/>
            <person name="Ramos J.L."/>
            <person name="Gallego J.R."/>
            <person name="Llorente I."/>
            <person name="Martins Dos Santos V.A."/>
            <person name="Jensen O.N."/>
            <person name="Pelaez A.I."/>
            <person name="Sanchez J."/>
            <person name="Ferrer M."/>
        </authorList>
    </citation>
    <scope>NUCLEOTIDE SEQUENCE</scope>
</reference>
<evidence type="ECO:0000256" key="3">
    <source>
        <dbReference type="ARBA" id="ARBA00022840"/>
    </source>
</evidence>
<comment type="caution">
    <text evidence="6">The sequence shown here is derived from an EMBL/GenBank/DDBJ whole genome shotgun (WGS) entry which is preliminary data.</text>
</comment>
<dbReference type="InterPro" id="IPR050130">
    <property type="entry name" value="ClpA_ClpB"/>
</dbReference>
<dbReference type="CDD" id="cd00009">
    <property type="entry name" value="AAA"/>
    <property type="match status" value="1"/>
</dbReference>
<evidence type="ECO:0000256" key="4">
    <source>
        <dbReference type="ARBA" id="ARBA00023186"/>
    </source>
</evidence>
<dbReference type="InterPro" id="IPR027417">
    <property type="entry name" value="P-loop_NTPase"/>
</dbReference>
<gene>
    <name evidence="6" type="ORF">B1B_18698</name>
</gene>
<name>T0ZLK6_9ZZZZ</name>
<evidence type="ECO:0000256" key="1">
    <source>
        <dbReference type="ARBA" id="ARBA00022737"/>
    </source>
</evidence>
<evidence type="ECO:0000313" key="6">
    <source>
        <dbReference type="EMBL" id="EQD29589.1"/>
    </source>
</evidence>